<feature type="chain" id="PRO_5006028974" evidence="1">
    <location>
        <begin position="19"/>
        <end position="123"/>
    </location>
</feature>
<evidence type="ECO:0000313" key="2">
    <source>
        <dbReference type="EMBL" id="KPU73788.1"/>
    </source>
</evidence>
<evidence type="ECO:0000313" key="3">
    <source>
        <dbReference type="Proteomes" id="UP000007801"/>
    </source>
</evidence>
<keyword evidence="3" id="KW-1185">Reference proteome</keyword>
<sequence length="123" mass="13514">MEVLIGLCLLCIDGKCSSVLSAYHIEVAHRGSEQQLLLPLQLFRLRLQSRVPSPHLSPLAGQSIKFFAPLPFACTDEIQDGPWIGQDINMQGSWGAGKNELLEVASWSIQAPSGGENLHCRYL</sequence>
<dbReference type="AlphaFoldDB" id="A0A0N8NZA6"/>
<reference evidence="2 3" key="1">
    <citation type="journal article" date="2007" name="Nature">
        <title>Evolution of genes and genomes on the Drosophila phylogeny.</title>
        <authorList>
            <consortium name="Drosophila 12 Genomes Consortium"/>
            <person name="Clark A.G."/>
            <person name="Eisen M.B."/>
            <person name="Smith D.R."/>
            <person name="Bergman C.M."/>
            <person name="Oliver B."/>
            <person name="Markow T.A."/>
            <person name="Kaufman T.C."/>
            <person name="Kellis M."/>
            <person name="Gelbart W."/>
            <person name="Iyer V.N."/>
            <person name="Pollard D.A."/>
            <person name="Sackton T.B."/>
            <person name="Larracuente A.M."/>
            <person name="Singh N.D."/>
            <person name="Abad J.P."/>
            <person name="Abt D.N."/>
            <person name="Adryan B."/>
            <person name="Aguade M."/>
            <person name="Akashi H."/>
            <person name="Anderson W.W."/>
            <person name="Aquadro C.F."/>
            <person name="Ardell D.H."/>
            <person name="Arguello R."/>
            <person name="Artieri C.G."/>
            <person name="Barbash D.A."/>
            <person name="Barker D."/>
            <person name="Barsanti P."/>
            <person name="Batterham P."/>
            <person name="Batzoglou S."/>
            <person name="Begun D."/>
            <person name="Bhutkar A."/>
            <person name="Blanco E."/>
            <person name="Bosak S.A."/>
            <person name="Bradley R.K."/>
            <person name="Brand A.D."/>
            <person name="Brent M.R."/>
            <person name="Brooks A.N."/>
            <person name="Brown R.H."/>
            <person name="Butlin R.K."/>
            <person name="Caggese C."/>
            <person name="Calvi B.R."/>
            <person name="Bernardo de Carvalho A."/>
            <person name="Caspi A."/>
            <person name="Castrezana S."/>
            <person name="Celniker S.E."/>
            <person name="Chang J.L."/>
            <person name="Chapple C."/>
            <person name="Chatterji S."/>
            <person name="Chinwalla A."/>
            <person name="Civetta A."/>
            <person name="Clifton S.W."/>
            <person name="Comeron J.M."/>
            <person name="Costello J.C."/>
            <person name="Coyne J.A."/>
            <person name="Daub J."/>
            <person name="David R.G."/>
            <person name="Delcher A.L."/>
            <person name="Delehaunty K."/>
            <person name="Do C.B."/>
            <person name="Ebling H."/>
            <person name="Edwards K."/>
            <person name="Eickbush T."/>
            <person name="Evans J.D."/>
            <person name="Filipski A."/>
            <person name="Findeiss S."/>
            <person name="Freyhult E."/>
            <person name="Fulton L."/>
            <person name="Fulton R."/>
            <person name="Garcia A.C."/>
            <person name="Gardiner A."/>
            <person name="Garfield D.A."/>
            <person name="Garvin B.E."/>
            <person name="Gibson G."/>
            <person name="Gilbert D."/>
            <person name="Gnerre S."/>
            <person name="Godfrey J."/>
            <person name="Good R."/>
            <person name="Gotea V."/>
            <person name="Gravely B."/>
            <person name="Greenberg A.J."/>
            <person name="Griffiths-Jones S."/>
            <person name="Gross S."/>
            <person name="Guigo R."/>
            <person name="Gustafson E.A."/>
            <person name="Haerty W."/>
            <person name="Hahn M.W."/>
            <person name="Halligan D.L."/>
            <person name="Halpern A.L."/>
            <person name="Halter G.M."/>
            <person name="Han M.V."/>
            <person name="Heger A."/>
            <person name="Hillier L."/>
            <person name="Hinrichs A.S."/>
            <person name="Holmes I."/>
            <person name="Hoskins R.A."/>
            <person name="Hubisz M.J."/>
            <person name="Hultmark D."/>
            <person name="Huntley M.A."/>
            <person name="Jaffe D.B."/>
            <person name="Jagadeeshan S."/>
            <person name="Jeck W.R."/>
            <person name="Johnson J."/>
            <person name="Jones C.D."/>
            <person name="Jordan W.C."/>
            <person name="Karpen G.H."/>
            <person name="Kataoka E."/>
            <person name="Keightley P.D."/>
            <person name="Kheradpour P."/>
            <person name="Kirkness E.F."/>
            <person name="Koerich L.B."/>
            <person name="Kristiansen K."/>
            <person name="Kudrna D."/>
            <person name="Kulathinal R.J."/>
            <person name="Kumar S."/>
            <person name="Kwok R."/>
            <person name="Lander E."/>
            <person name="Langley C.H."/>
            <person name="Lapoint R."/>
            <person name="Lazzaro B.P."/>
            <person name="Lee S.J."/>
            <person name="Levesque L."/>
            <person name="Li R."/>
            <person name="Lin C.F."/>
            <person name="Lin M.F."/>
            <person name="Lindblad-Toh K."/>
            <person name="Llopart A."/>
            <person name="Long M."/>
            <person name="Low L."/>
            <person name="Lozovsky E."/>
            <person name="Lu J."/>
            <person name="Luo M."/>
            <person name="Machado C.A."/>
            <person name="Makalowski W."/>
            <person name="Marzo M."/>
            <person name="Matsuda M."/>
            <person name="Matzkin L."/>
            <person name="McAllister B."/>
            <person name="McBride C.S."/>
            <person name="McKernan B."/>
            <person name="McKernan K."/>
            <person name="Mendez-Lago M."/>
            <person name="Minx P."/>
            <person name="Mollenhauer M.U."/>
            <person name="Montooth K."/>
            <person name="Mount S.M."/>
            <person name="Mu X."/>
            <person name="Myers E."/>
            <person name="Negre B."/>
            <person name="Newfeld S."/>
            <person name="Nielsen R."/>
            <person name="Noor M.A."/>
            <person name="O'Grady P."/>
            <person name="Pachter L."/>
            <person name="Papaceit M."/>
            <person name="Parisi M.J."/>
            <person name="Parisi M."/>
            <person name="Parts L."/>
            <person name="Pedersen J.S."/>
            <person name="Pesole G."/>
            <person name="Phillippy A.M."/>
            <person name="Ponting C.P."/>
            <person name="Pop M."/>
            <person name="Porcelli D."/>
            <person name="Powell J.R."/>
            <person name="Prohaska S."/>
            <person name="Pruitt K."/>
            <person name="Puig M."/>
            <person name="Quesneville H."/>
            <person name="Ram K.R."/>
            <person name="Rand D."/>
            <person name="Rasmussen M.D."/>
            <person name="Reed L.K."/>
            <person name="Reenan R."/>
            <person name="Reily A."/>
            <person name="Remington K.A."/>
            <person name="Rieger T.T."/>
            <person name="Ritchie M.G."/>
            <person name="Robin C."/>
            <person name="Rogers Y.H."/>
            <person name="Rohde C."/>
            <person name="Rozas J."/>
            <person name="Rubenfield M.J."/>
            <person name="Ruiz A."/>
            <person name="Russo S."/>
            <person name="Salzberg S.L."/>
            <person name="Sanchez-Gracia A."/>
            <person name="Saranga D.J."/>
            <person name="Sato H."/>
            <person name="Schaeffer S.W."/>
            <person name="Schatz M.C."/>
            <person name="Schlenke T."/>
            <person name="Schwartz R."/>
            <person name="Segarra C."/>
            <person name="Singh R.S."/>
            <person name="Sirot L."/>
            <person name="Sirota M."/>
            <person name="Sisneros N.B."/>
            <person name="Smith C.D."/>
            <person name="Smith T.F."/>
            <person name="Spieth J."/>
            <person name="Stage D.E."/>
            <person name="Stark A."/>
            <person name="Stephan W."/>
            <person name="Strausberg R.L."/>
            <person name="Strempel S."/>
            <person name="Sturgill D."/>
            <person name="Sutton G."/>
            <person name="Sutton G.G."/>
            <person name="Tao W."/>
            <person name="Teichmann S."/>
            <person name="Tobari Y.N."/>
            <person name="Tomimura Y."/>
            <person name="Tsolas J.M."/>
            <person name="Valente V.L."/>
            <person name="Venter E."/>
            <person name="Venter J.C."/>
            <person name="Vicario S."/>
            <person name="Vieira F.G."/>
            <person name="Vilella A.J."/>
            <person name="Villasante A."/>
            <person name="Walenz B."/>
            <person name="Wang J."/>
            <person name="Wasserman M."/>
            <person name="Watts T."/>
            <person name="Wilson D."/>
            <person name="Wilson R.K."/>
            <person name="Wing R.A."/>
            <person name="Wolfner M.F."/>
            <person name="Wong A."/>
            <person name="Wong G.K."/>
            <person name="Wu C.I."/>
            <person name="Wu G."/>
            <person name="Yamamoto D."/>
            <person name="Yang H.P."/>
            <person name="Yang S.P."/>
            <person name="Yorke J.A."/>
            <person name="Yoshida K."/>
            <person name="Zdobnov E."/>
            <person name="Zhang P."/>
            <person name="Zhang Y."/>
            <person name="Zimin A.V."/>
            <person name="Baldwin J."/>
            <person name="Abdouelleil A."/>
            <person name="Abdulkadir J."/>
            <person name="Abebe A."/>
            <person name="Abera B."/>
            <person name="Abreu J."/>
            <person name="Acer S.C."/>
            <person name="Aftuck L."/>
            <person name="Alexander A."/>
            <person name="An P."/>
            <person name="Anderson E."/>
            <person name="Anderson S."/>
            <person name="Arachi H."/>
            <person name="Azer M."/>
            <person name="Bachantsang P."/>
            <person name="Barry A."/>
            <person name="Bayul T."/>
            <person name="Berlin A."/>
            <person name="Bessette D."/>
            <person name="Bloom T."/>
            <person name="Blye J."/>
            <person name="Boguslavskiy L."/>
            <person name="Bonnet C."/>
            <person name="Boukhgalter B."/>
            <person name="Bourzgui I."/>
            <person name="Brown A."/>
            <person name="Cahill P."/>
            <person name="Channer S."/>
            <person name="Cheshatsang Y."/>
            <person name="Chuda L."/>
            <person name="Citroen M."/>
            <person name="Collymore A."/>
            <person name="Cooke P."/>
            <person name="Costello M."/>
            <person name="D'Aco K."/>
            <person name="Daza R."/>
            <person name="De Haan G."/>
            <person name="DeGray S."/>
            <person name="DeMaso C."/>
            <person name="Dhargay N."/>
            <person name="Dooley K."/>
            <person name="Dooley E."/>
            <person name="Doricent M."/>
            <person name="Dorje P."/>
            <person name="Dorjee K."/>
            <person name="Dupes A."/>
            <person name="Elong R."/>
            <person name="Falk J."/>
            <person name="Farina A."/>
            <person name="Faro S."/>
            <person name="Ferguson D."/>
            <person name="Fisher S."/>
            <person name="Foley C.D."/>
            <person name="Franke A."/>
            <person name="Friedrich D."/>
            <person name="Gadbois L."/>
            <person name="Gearin G."/>
            <person name="Gearin C.R."/>
            <person name="Giannoukos G."/>
            <person name="Goode T."/>
            <person name="Graham J."/>
            <person name="Grandbois E."/>
            <person name="Grewal S."/>
            <person name="Gyaltsen K."/>
            <person name="Hafez N."/>
            <person name="Hagos B."/>
            <person name="Hall J."/>
            <person name="Henson C."/>
            <person name="Hollinger A."/>
            <person name="Honan T."/>
            <person name="Huard M.D."/>
            <person name="Hughes L."/>
            <person name="Hurhula B."/>
            <person name="Husby M.E."/>
            <person name="Kamat A."/>
            <person name="Kanga B."/>
            <person name="Kashin S."/>
            <person name="Khazanovich D."/>
            <person name="Kisner P."/>
            <person name="Lance K."/>
            <person name="Lara M."/>
            <person name="Lee W."/>
            <person name="Lennon N."/>
            <person name="Letendre F."/>
            <person name="LeVine R."/>
            <person name="Lipovsky A."/>
            <person name="Liu X."/>
            <person name="Liu J."/>
            <person name="Liu S."/>
            <person name="Lokyitsang T."/>
            <person name="Lokyitsang Y."/>
            <person name="Lubonja R."/>
            <person name="Lui A."/>
            <person name="MacDonald P."/>
            <person name="Magnisalis V."/>
            <person name="Maru K."/>
            <person name="Matthews C."/>
            <person name="McCusker W."/>
            <person name="McDonough S."/>
            <person name="Mehta T."/>
            <person name="Meldrim J."/>
            <person name="Meneus L."/>
            <person name="Mihai O."/>
            <person name="Mihalev A."/>
            <person name="Mihova T."/>
            <person name="Mittelman R."/>
            <person name="Mlenga V."/>
            <person name="Montmayeur A."/>
            <person name="Mulrain L."/>
            <person name="Navidi A."/>
            <person name="Naylor J."/>
            <person name="Negash T."/>
            <person name="Nguyen T."/>
            <person name="Nguyen N."/>
            <person name="Nicol R."/>
            <person name="Norbu C."/>
            <person name="Norbu N."/>
            <person name="Novod N."/>
            <person name="O'Neill B."/>
            <person name="Osman S."/>
            <person name="Markiewicz E."/>
            <person name="Oyono O.L."/>
            <person name="Patti C."/>
            <person name="Phunkhang P."/>
            <person name="Pierre F."/>
            <person name="Priest M."/>
            <person name="Raghuraman S."/>
            <person name="Rege F."/>
            <person name="Reyes R."/>
            <person name="Rise C."/>
            <person name="Rogov P."/>
            <person name="Ross K."/>
            <person name="Ryan E."/>
            <person name="Settipalli S."/>
            <person name="Shea T."/>
            <person name="Sherpa N."/>
            <person name="Shi L."/>
            <person name="Shih D."/>
            <person name="Sparrow T."/>
            <person name="Spaulding J."/>
            <person name="Stalker J."/>
            <person name="Stange-Thomann N."/>
            <person name="Stavropoulos S."/>
            <person name="Stone C."/>
            <person name="Strader C."/>
            <person name="Tesfaye S."/>
            <person name="Thomson T."/>
            <person name="Thoulutsang Y."/>
            <person name="Thoulutsang D."/>
            <person name="Topham K."/>
            <person name="Topping I."/>
            <person name="Tsamla T."/>
            <person name="Vassiliev H."/>
            <person name="Vo A."/>
            <person name="Wangchuk T."/>
            <person name="Wangdi T."/>
            <person name="Weiand M."/>
            <person name="Wilkinson J."/>
            <person name="Wilson A."/>
            <person name="Yadav S."/>
            <person name="Young G."/>
            <person name="Yu Q."/>
            <person name="Zembek L."/>
            <person name="Zhong D."/>
            <person name="Zimmer A."/>
            <person name="Zwirko Z."/>
            <person name="Jaffe D.B."/>
            <person name="Alvarez P."/>
            <person name="Brockman W."/>
            <person name="Butler J."/>
            <person name="Chin C."/>
            <person name="Gnerre S."/>
            <person name="Grabherr M."/>
            <person name="Kleber M."/>
            <person name="Mauceli E."/>
            <person name="MacCallum I."/>
        </authorList>
    </citation>
    <scope>NUCLEOTIDE SEQUENCE [LARGE SCALE GENOMIC DNA]</scope>
    <source>
        <strain evidence="3">Tucson 14024-0371.13</strain>
    </source>
</reference>
<name>A0A0N8NZA6_DROAN</name>
<dbReference type="EMBL" id="CH902620">
    <property type="protein sequence ID" value="KPU73788.1"/>
    <property type="molecule type" value="Genomic_DNA"/>
</dbReference>
<dbReference type="Proteomes" id="UP000007801">
    <property type="component" value="Unassembled WGS sequence"/>
</dbReference>
<evidence type="ECO:0000256" key="1">
    <source>
        <dbReference type="SAM" id="SignalP"/>
    </source>
</evidence>
<organism evidence="2 3">
    <name type="scientific">Drosophila ananassae</name>
    <name type="common">Fruit fly</name>
    <dbReference type="NCBI Taxonomy" id="7217"/>
    <lineage>
        <taxon>Eukaryota</taxon>
        <taxon>Metazoa</taxon>
        <taxon>Ecdysozoa</taxon>
        <taxon>Arthropoda</taxon>
        <taxon>Hexapoda</taxon>
        <taxon>Insecta</taxon>
        <taxon>Pterygota</taxon>
        <taxon>Neoptera</taxon>
        <taxon>Endopterygota</taxon>
        <taxon>Diptera</taxon>
        <taxon>Brachycera</taxon>
        <taxon>Muscomorpha</taxon>
        <taxon>Ephydroidea</taxon>
        <taxon>Drosophilidae</taxon>
        <taxon>Drosophila</taxon>
        <taxon>Sophophora</taxon>
    </lineage>
</organism>
<dbReference type="InParanoid" id="A0A0N8NZA6"/>
<gene>
    <name evidence="2" type="primary">Dana\GF27859</name>
    <name evidence="2" type="ORF">GF27859</name>
</gene>
<keyword evidence="1" id="KW-0732">Signal</keyword>
<protein>
    <submittedName>
        <fullName evidence="2">Uncharacterized protein</fullName>
    </submittedName>
</protein>
<feature type="signal peptide" evidence="1">
    <location>
        <begin position="1"/>
        <end position="18"/>
    </location>
</feature>
<accession>A0A0N8NZA6</accession>
<proteinExistence type="predicted"/>